<protein>
    <submittedName>
        <fullName evidence="4">Tol-pal system-associated acyl-CoA thioesterase</fullName>
    </submittedName>
</protein>
<dbReference type="PANTHER" id="PTHR31793:SF37">
    <property type="entry name" value="ACYL-COA THIOESTER HYDROLASE YBGC"/>
    <property type="match status" value="1"/>
</dbReference>
<dbReference type="SUPFAM" id="SSF54637">
    <property type="entry name" value="Thioesterase/thiol ester dehydrase-isomerase"/>
    <property type="match status" value="1"/>
</dbReference>
<evidence type="ECO:0000313" key="4">
    <source>
        <dbReference type="EMBL" id="OGI49532.1"/>
    </source>
</evidence>
<dbReference type="STRING" id="1817768.A3A87_07890"/>
<dbReference type="InterPro" id="IPR029069">
    <property type="entry name" value="HotDog_dom_sf"/>
</dbReference>
<accession>A0A1F6TWV1</accession>
<dbReference type="FunFam" id="3.10.129.10:FF:000004">
    <property type="entry name" value="Tol-pal system-associated acyl-CoA thioesterase"/>
    <property type="match status" value="1"/>
</dbReference>
<dbReference type="InterPro" id="IPR014166">
    <property type="entry name" value="Tol-Pal_acyl-CoA_thioesterase"/>
</dbReference>
<evidence type="ECO:0000256" key="2">
    <source>
        <dbReference type="ARBA" id="ARBA00022801"/>
    </source>
</evidence>
<dbReference type="Proteomes" id="UP000179037">
    <property type="component" value="Unassembled WGS sequence"/>
</dbReference>
<dbReference type="PANTHER" id="PTHR31793">
    <property type="entry name" value="4-HYDROXYBENZOYL-COA THIOESTERASE FAMILY MEMBER"/>
    <property type="match status" value="1"/>
</dbReference>
<organism evidence="4 5">
    <name type="scientific">Candidatus Muproteobacteria bacterium RIFCSPLOWO2_01_FULL_60_18</name>
    <dbReference type="NCBI Taxonomy" id="1817768"/>
    <lineage>
        <taxon>Bacteria</taxon>
        <taxon>Pseudomonadati</taxon>
        <taxon>Pseudomonadota</taxon>
        <taxon>Candidatus Muproteobacteria</taxon>
    </lineage>
</organism>
<proteinExistence type="inferred from homology"/>
<evidence type="ECO:0000313" key="5">
    <source>
        <dbReference type="Proteomes" id="UP000179037"/>
    </source>
</evidence>
<sequence length="135" mass="15288">MKSVFSIPIRVYYEDTDAGHVVYYANYLKFMERARTEWLRALGFEQDELSRREGVLFAVRSARLEFLKPARFNDLLQATVRVTRRGKASIAFAQEIRRDALTLCEGEVKVACLDAATFAPRPIPEGIGSKIDAGI</sequence>
<dbReference type="InterPro" id="IPR006684">
    <property type="entry name" value="YbgC/YbaW"/>
</dbReference>
<comment type="caution">
    <text evidence="4">The sequence shown here is derived from an EMBL/GenBank/DDBJ whole genome shotgun (WGS) entry which is preliminary data.</text>
</comment>
<dbReference type="PIRSF" id="PIRSF003230">
    <property type="entry name" value="YbgC"/>
    <property type="match status" value="1"/>
</dbReference>
<keyword evidence="2" id="KW-0378">Hydrolase</keyword>
<dbReference type="NCBIfam" id="TIGR00051">
    <property type="entry name" value="YbgC/FadM family acyl-CoA thioesterase"/>
    <property type="match status" value="1"/>
</dbReference>
<name>A0A1F6TWV1_9PROT</name>
<gene>
    <name evidence="4" type="ORF">A3A87_07890</name>
</gene>
<dbReference type="CDD" id="cd00586">
    <property type="entry name" value="4HBT"/>
    <property type="match status" value="1"/>
</dbReference>
<reference evidence="4 5" key="1">
    <citation type="journal article" date="2016" name="Nat. Commun.">
        <title>Thousands of microbial genomes shed light on interconnected biogeochemical processes in an aquifer system.</title>
        <authorList>
            <person name="Anantharaman K."/>
            <person name="Brown C.T."/>
            <person name="Hug L.A."/>
            <person name="Sharon I."/>
            <person name="Castelle C.J."/>
            <person name="Probst A.J."/>
            <person name="Thomas B.C."/>
            <person name="Singh A."/>
            <person name="Wilkins M.J."/>
            <person name="Karaoz U."/>
            <person name="Brodie E.L."/>
            <person name="Williams K.H."/>
            <person name="Hubbard S.S."/>
            <person name="Banfield J.F."/>
        </authorList>
    </citation>
    <scope>NUCLEOTIDE SEQUENCE [LARGE SCALE GENOMIC DNA]</scope>
</reference>
<evidence type="ECO:0000256" key="1">
    <source>
        <dbReference type="ARBA" id="ARBA00005953"/>
    </source>
</evidence>
<dbReference type="InterPro" id="IPR006683">
    <property type="entry name" value="Thioestr_dom"/>
</dbReference>
<evidence type="ECO:0000259" key="3">
    <source>
        <dbReference type="Pfam" id="PF03061"/>
    </source>
</evidence>
<dbReference type="InterPro" id="IPR050563">
    <property type="entry name" value="4-hydroxybenzoyl-CoA_TE"/>
</dbReference>
<dbReference type="GO" id="GO:0047617">
    <property type="term" value="F:fatty acyl-CoA hydrolase activity"/>
    <property type="evidence" value="ECO:0007669"/>
    <property type="project" value="TreeGrafter"/>
</dbReference>
<dbReference type="Gene3D" id="3.10.129.10">
    <property type="entry name" value="Hotdog Thioesterase"/>
    <property type="match status" value="1"/>
</dbReference>
<comment type="similarity">
    <text evidence="1">Belongs to the 4-hydroxybenzoyl-CoA thioesterase family.</text>
</comment>
<dbReference type="AlphaFoldDB" id="A0A1F6TWV1"/>
<dbReference type="NCBIfam" id="TIGR02799">
    <property type="entry name" value="thio_ybgC"/>
    <property type="match status" value="1"/>
</dbReference>
<feature type="domain" description="Thioesterase" evidence="3">
    <location>
        <begin position="20"/>
        <end position="104"/>
    </location>
</feature>
<dbReference type="Pfam" id="PF03061">
    <property type="entry name" value="4HBT"/>
    <property type="match status" value="1"/>
</dbReference>
<dbReference type="EMBL" id="MFTC01000096">
    <property type="protein sequence ID" value="OGI49532.1"/>
    <property type="molecule type" value="Genomic_DNA"/>
</dbReference>